<dbReference type="EMBL" id="CP005990">
    <property type="protein sequence ID" value="AGY92630.1"/>
    <property type="molecule type" value="Genomic_DNA"/>
</dbReference>
<dbReference type="Gene3D" id="3.40.50.2300">
    <property type="match status" value="1"/>
</dbReference>
<dbReference type="SUPFAM" id="SSF55073">
    <property type="entry name" value="Nucleotide cyclase"/>
    <property type="match status" value="1"/>
</dbReference>
<keyword evidence="6" id="KW-1185">Reference proteome</keyword>
<dbReference type="KEGG" id="spiu:SPICUR_08510"/>
<dbReference type="Pfam" id="PF08447">
    <property type="entry name" value="PAS_3"/>
    <property type="match status" value="1"/>
</dbReference>
<evidence type="ECO:0000259" key="4">
    <source>
        <dbReference type="PROSITE" id="PS50887"/>
    </source>
</evidence>
<dbReference type="Pfam" id="PF00990">
    <property type="entry name" value="GGDEF"/>
    <property type="match status" value="1"/>
</dbReference>
<dbReference type="SMART" id="SM00448">
    <property type="entry name" value="REC"/>
    <property type="match status" value="1"/>
</dbReference>
<dbReference type="Gene3D" id="3.20.20.450">
    <property type="entry name" value="EAL domain"/>
    <property type="match status" value="1"/>
</dbReference>
<dbReference type="SUPFAM" id="SSF52172">
    <property type="entry name" value="CheY-like"/>
    <property type="match status" value="1"/>
</dbReference>
<dbReference type="InterPro" id="IPR052155">
    <property type="entry name" value="Biofilm_reg_signaling"/>
</dbReference>
<dbReference type="InterPro" id="IPR029787">
    <property type="entry name" value="Nucleotide_cyclase"/>
</dbReference>
<name>U5T5D7_9GAMM</name>
<feature type="domain" description="EAL" evidence="3">
    <location>
        <begin position="433"/>
        <end position="686"/>
    </location>
</feature>
<dbReference type="InterPro" id="IPR013655">
    <property type="entry name" value="PAS_fold_3"/>
</dbReference>
<dbReference type="Proteomes" id="UP000017640">
    <property type="component" value="Chromosome"/>
</dbReference>
<evidence type="ECO:0000256" key="1">
    <source>
        <dbReference type="PROSITE-ProRule" id="PRU00169"/>
    </source>
</evidence>
<dbReference type="CDD" id="cd01949">
    <property type="entry name" value="GGDEF"/>
    <property type="match status" value="1"/>
</dbReference>
<dbReference type="Gene3D" id="3.30.70.270">
    <property type="match status" value="1"/>
</dbReference>
<dbReference type="STRING" id="1335757.SPICUR_08510"/>
<dbReference type="PANTHER" id="PTHR44757:SF2">
    <property type="entry name" value="BIOFILM ARCHITECTURE MAINTENANCE PROTEIN MBAA"/>
    <property type="match status" value="1"/>
</dbReference>
<dbReference type="eggNOG" id="COG5001">
    <property type="taxonomic scope" value="Bacteria"/>
</dbReference>
<proteinExistence type="predicted"/>
<feature type="domain" description="GGDEF" evidence="4">
    <location>
        <begin position="291"/>
        <end position="424"/>
    </location>
</feature>
<dbReference type="PROSITE" id="PS50887">
    <property type="entry name" value="GGDEF"/>
    <property type="match status" value="1"/>
</dbReference>
<dbReference type="InterPro" id="IPR035919">
    <property type="entry name" value="EAL_sf"/>
</dbReference>
<dbReference type="Pfam" id="PF00072">
    <property type="entry name" value="Response_reg"/>
    <property type="match status" value="1"/>
</dbReference>
<feature type="domain" description="Response regulatory" evidence="2">
    <location>
        <begin position="11"/>
        <end position="127"/>
    </location>
</feature>
<dbReference type="InterPro" id="IPR000014">
    <property type="entry name" value="PAS"/>
</dbReference>
<dbReference type="HOGENOM" id="CLU_000445_70_50_6"/>
<accession>U5T5D7</accession>
<keyword evidence="1" id="KW-0597">Phosphoprotein</keyword>
<dbReference type="InterPro" id="IPR035965">
    <property type="entry name" value="PAS-like_dom_sf"/>
</dbReference>
<dbReference type="SUPFAM" id="SSF55785">
    <property type="entry name" value="PYP-like sensor domain (PAS domain)"/>
    <property type="match status" value="1"/>
</dbReference>
<reference evidence="5 6" key="1">
    <citation type="journal article" date="2013" name="BMC Genomics">
        <title>Genomes of "Spiribacter", a streamlined, successful halophilic bacterium.</title>
        <authorList>
            <person name="Lopez-Perez M."/>
            <person name="Ghai R."/>
            <person name="Leon M.J."/>
            <person name="Rodriguez-Olmos A."/>
            <person name="Copa-Patino J.L."/>
            <person name="Soliveri J."/>
            <person name="Sanchez-Porro C."/>
            <person name="Ventosa A."/>
            <person name="Rodriguez-Valera F."/>
        </authorList>
    </citation>
    <scope>NUCLEOTIDE SEQUENCE [LARGE SCALE GENOMIC DNA]</scope>
    <source>
        <strain evidence="5 6">UAH-SP71</strain>
    </source>
</reference>
<dbReference type="OrthoDB" id="1316910at2"/>
<dbReference type="Gene3D" id="3.30.450.20">
    <property type="entry name" value="PAS domain"/>
    <property type="match status" value="1"/>
</dbReference>
<dbReference type="InterPro" id="IPR001789">
    <property type="entry name" value="Sig_transdc_resp-reg_receiver"/>
</dbReference>
<evidence type="ECO:0000313" key="5">
    <source>
        <dbReference type="EMBL" id="AGY92630.1"/>
    </source>
</evidence>
<evidence type="ECO:0000313" key="6">
    <source>
        <dbReference type="Proteomes" id="UP000017640"/>
    </source>
</evidence>
<evidence type="ECO:0000259" key="2">
    <source>
        <dbReference type="PROSITE" id="PS50110"/>
    </source>
</evidence>
<dbReference type="CDD" id="cd01948">
    <property type="entry name" value="EAL"/>
    <property type="match status" value="1"/>
</dbReference>
<dbReference type="SUPFAM" id="SSF141868">
    <property type="entry name" value="EAL domain-like"/>
    <property type="match status" value="1"/>
</dbReference>
<dbReference type="InterPro" id="IPR001633">
    <property type="entry name" value="EAL_dom"/>
</dbReference>
<sequence length="686" mass="76215">MATGTASAPAPALVVEDDPVTRMLLVKLLETEGFQVHEAADGESALERFAEHPALIVLLDVLMPGINGFETCAAIRQKAGFGEAGVLMLTALDDTDSIDRAFEAGATDFNIKPINWPLLRRRVRYALRMQRLYAESELNQARLAQAQRVARVAHWEYDPEMAVFHWSVEMRTLLGLGETNADNWLADRIPADDRTAIRDRFKLALRDGTPFTVEHRVLTDADGERVVLVRGEPTGSEGYWIGTIQDITDIRQAEAQVQYVTRFDPVTGLPNRDALLERLTEAILEADVHQQRVGLLVFKLTRYKAIQESMGSPYADRFLGAAAERLTSHLGSDITVARLGDDEFALIVTDLRRDGDAVQTALTVRERLVAPIWVDAQAIYTEPVPGIAVYPTDAADAATLLTNANVAMRNGDEQNHQSYCFYTADMNARVIQEIALEQDLRRALAEDQFTLYYQPQLDAAGEETVGFEALLRWNHPEHGIMSPATFIPVLESTGLITQADCWVLETAERQCRAWNARSDRPVRMAVNLSAEQLTDPGLLPYIEQAVRDDNLHPVHIELEITETVAMHDLQASQSVLQALRALGFSIAIDDFGTGNSSLMRLRQLPVDKLKIDSSFVFNMHTSEQDASIVRSCIHLAHELGLSVVAEGVEEAIHVEMLREMGCDILQGFYFGRPLPVSDAEAFIHPA</sequence>
<dbReference type="NCBIfam" id="TIGR00254">
    <property type="entry name" value="GGDEF"/>
    <property type="match status" value="1"/>
</dbReference>
<dbReference type="InterPro" id="IPR011006">
    <property type="entry name" value="CheY-like_superfamily"/>
</dbReference>
<dbReference type="InterPro" id="IPR000160">
    <property type="entry name" value="GGDEF_dom"/>
</dbReference>
<dbReference type="InterPro" id="IPR043128">
    <property type="entry name" value="Rev_trsase/Diguanyl_cyclase"/>
</dbReference>
<dbReference type="PROSITE" id="PS50883">
    <property type="entry name" value="EAL"/>
    <property type="match status" value="1"/>
</dbReference>
<dbReference type="eggNOG" id="COG3706">
    <property type="taxonomic scope" value="Bacteria"/>
</dbReference>
<dbReference type="PROSITE" id="PS50110">
    <property type="entry name" value="RESPONSE_REGULATORY"/>
    <property type="match status" value="1"/>
</dbReference>
<dbReference type="SMART" id="SM00267">
    <property type="entry name" value="GGDEF"/>
    <property type="match status" value="1"/>
</dbReference>
<feature type="modified residue" description="4-aspartylphosphate" evidence="1">
    <location>
        <position position="60"/>
    </location>
</feature>
<dbReference type="AlphaFoldDB" id="U5T5D7"/>
<organism evidence="5 6">
    <name type="scientific">Spiribacter curvatus</name>
    <dbReference type="NCBI Taxonomy" id="1335757"/>
    <lineage>
        <taxon>Bacteria</taxon>
        <taxon>Pseudomonadati</taxon>
        <taxon>Pseudomonadota</taxon>
        <taxon>Gammaproteobacteria</taxon>
        <taxon>Chromatiales</taxon>
        <taxon>Ectothiorhodospiraceae</taxon>
        <taxon>Spiribacter</taxon>
    </lineage>
</organism>
<evidence type="ECO:0008006" key="7">
    <source>
        <dbReference type="Google" id="ProtNLM"/>
    </source>
</evidence>
<dbReference type="NCBIfam" id="TIGR00229">
    <property type="entry name" value="sensory_box"/>
    <property type="match status" value="1"/>
</dbReference>
<evidence type="ECO:0000259" key="3">
    <source>
        <dbReference type="PROSITE" id="PS50883"/>
    </source>
</evidence>
<dbReference type="Pfam" id="PF00563">
    <property type="entry name" value="EAL"/>
    <property type="match status" value="1"/>
</dbReference>
<dbReference type="SMART" id="SM00052">
    <property type="entry name" value="EAL"/>
    <property type="match status" value="1"/>
</dbReference>
<protein>
    <recommendedName>
        <fullName evidence="7">Diguanylate cyclase</fullName>
    </recommendedName>
</protein>
<gene>
    <name evidence="5" type="ORF">SPICUR_08510</name>
</gene>
<dbReference type="PANTHER" id="PTHR44757">
    <property type="entry name" value="DIGUANYLATE CYCLASE DGCP"/>
    <property type="match status" value="1"/>
</dbReference>
<dbReference type="GO" id="GO:0000160">
    <property type="term" value="P:phosphorelay signal transduction system"/>
    <property type="evidence" value="ECO:0007669"/>
    <property type="project" value="InterPro"/>
</dbReference>
<dbReference type="RefSeq" id="WP_023368016.1">
    <property type="nucleotide sequence ID" value="NC_022664.1"/>
</dbReference>